<dbReference type="PANTHER" id="PTHR33361:SF2">
    <property type="entry name" value="DUF885 DOMAIN-CONTAINING PROTEIN"/>
    <property type="match status" value="1"/>
</dbReference>
<evidence type="ECO:0000313" key="1">
    <source>
        <dbReference type="EMBL" id="RSY81433.1"/>
    </source>
</evidence>
<dbReference type="PANTHER" id="PTHR33361">
    <property type="entry name" value="GLR0591 PROTEIN"/>
    <property type="match status" value="1"/>
</dbReference>
<dbReference type="AlphaFoldDB" id="A0A430G176"/>
<evidence type="ECO:0000313" key="2">
    <source>
        <dbReference type="Proteomes" id="UP000287746"/>
    </source>
</evidence>
<dbReference type="Pfam" id="PF05960">
    <property type="entry name" value="DUF885"/>
    <property type="match status" value="1"/>
</dbReference>
<gene>
    <name evidence="1" type="ORF">DAH66_14345</name>
</gene>
<sequence>MFELVCLPRGHAEPIPLPHTRHDPRASPEGGHQGVLSVSFDSFRGRNAARIALGAALLAVAAPAAATPSDDLRTLLAEHFAWVQKENPGFALSIGNAEYATEVGDVSLAAEDRRAAAEAAFLKRLDTIADSGLSPAERTDKAILRRLLAESVESNGYGQRTMLFTSYSNPWQGAAGQADRLSFRRKADYANYLSRLEQFPKTNDTLIDITAQAVKGGYVQPCVSLAGFEKTITGVIQNDSVKSRFYSPFARPKPADATDAEWAALQARAKSVITTAINPSYAKAAQFYRTSYEPKCARAVGVSAQPGGAKYYAFRIRQLTTTDYSAEQIHKIGLDEVARIRAEMAEVAKKAGYPSREAFVQELRTNPKYYAKTPEALMEAAAFQAKLIDGKMPGFFYKMARLPYGLKQIPAETAEGTTTAYYGPGNPQLGLAGNYFVNTSKLDQRPLYELPALTAHEAVPGHHHQIALQQEMETSPFRRHLASFTAFTEGWGLYSERIGIEMGLYDTPEKQMGRLSYEMWRACRLVVDTGIHSKGWTKEQAVQFMLDNTALSAANIDAEVNRYISWPAQALGYKLGEIKIRELRARAEKALGAKFDLKGFHDAVLAQGAVPLDVLDAQIETWIAAEKAKG</sequence>
<organism evidence="1 2">
    <name type="scientific">Sphingomonas koreensis</name>
    <dbReference type="NCBI Taxonomy" id="93064"/>
    <lineage>
        <taxon>Bacteria</taxon>
        <taxon>Pseudomonadati</taxon>
        <taxon>Pseudomonadota</taxon>
        <taxon>Alphaproteobacteria</taxon>
        <taxon>Sphingomonadales</taxon>
        <taxon>Sphingomonadaceae</taxon>
        <taxon>Sphingomonas</taxon>
    </lineage>
</organism>
<accession>A0A430G176</accession>
<reference evidence="1 2" key="1">
    <citation type="submission" date="2018-07" db="EMBL/GenBank/DDBJ databases">
        <title>Genomic and Epidemiologic Investigation of an Indolent Hospital Outbreak.</title>
        <authorList>
            <person name="Johnson R.C."/>
            <person name="Deming C."/>
            <person name="Conlan S."/>
            <person name="Zellmer C.J."/>
            <person name="Michelin A.V."/>
            <person name="Lee-Lin S."/>
            <person name="Thomas P.J."/>
            <person name="Park M."/>
            <person name="Weingarten R.A."/>
            <person name="Less J."/>
            <person name="Dekker J.P."/>
            <person name="Frank K.M."/>
            <person name="Musser K.A."/>
            <person name="Mcquiston J.R."/>
            <person name="Henderson D.K."/>
            <person name="Lau A.F."/>
            <person name="Palmore T.N."/>
            <person name="Segre J.A."/>
        </authorList>
    </citation>
    <scope>NUCLEOTIDE SEQUENCE [LARGE SCALE GENOMIC DNA]</scope>
    <source>
        <strain evidence="1 2">SK-CDC1_0717</strain>
    </source>
</reference>
<proteinExistence type="predicted"/>
<protein>
    <submittedName>
        <fullName evidence="1">DUF885 domain-containing protein</fullName>
    </submittedName>
</protein>
<dbReference type="EMBL" id="QQYZ01000014">
    <property type="protein sequence ID" value="RSY81433.1"/>
    <property type="molecule type" value="Genomic_DNA"/>
</dbReference>
<name>A0A430G176_9SPHN</name>
<dbReference type="Proteomes" id="UP000287746">
    <property type="component" value="Unassembled WGS sequence"/>
</dbReference>
<comment type="caution">
    <text evidence="1">The sequence shown here is derived from an EMBL/GenBank/DDBJ whole genome shotgun (WGS) entry which is preliminary data.</text>
</comment>
<dbReference type="InterPro" id="IPR010281">
    <property type="entry name" value="DUF885"/>
</dbReference>